<reference evidence="2" key="1">
    <citation type="submission" date="2020-12" db="EMBL/GenBank/DDBJ databases">
        <authorList>
            <person name="Iha C."/>
        </authorList>
    </citation>
    <scope>NUCLEOTIDE SEQUENCE</scope>
</reference>
<keyword evidence="3" id="KW-1185">Reference proteome</keyword>
<feature type="signal peptide" evidence="1">
    <location>
        <begin position="1"/>
        <end position="36"/>
    </location>
</feature>
<protein>
    <submittedName>
        <fullName evidence="2">Uncharacterized protein</fullName>
    </submittedName>
</protein>
<accession>A0A8S1IVR2</accession>
<dbReference type="OrthoDB" id="10672291at2759"/>
<name>A0A8S1IVR2_9CHLO</name>
<evidence type="ECO:0000313" key="2">
    <source>
        <dbReference type="EMBL" id="CAD7698173.1"/>
    </source>
</evidence>
<evidence type="ECO:0000313" key="3">
    <source>
        <dbReference type="Proteomes" id="UP000708148"/>
    </source>
</evidence>
<organism evidence="2 3">
    <name type="scientific">Ostreobium quekettii</name>
    <dbReference type="NCBI Taxonomy" id="121088"/>
    <lineage>
        <taxon>Eukaryota</taxon>
        <taxon>Viridiplantae</taxon>
        <taxon>Chlorophyta</taxon>
        <taxon>core chlorophytes</taxon>
        <taxon>Ulvophyceae</taxon>
        <taxon>TCBD clade</taxon>
        <taxon>Bryopsidales</taxon>
        <taxon>Ostreobineae</taxon>
        <taxon>Ostreobiaceae</taxon>
        <taxon>Ostreobium</taxon>
    </lineage>
</organism>
<comment type="caution">
    <text evidence="2">The sequence shown here is derived from an EMBL/GenBank/DDBJ whole genome shotgun (WGS) entry which is preliminary data.</text>
</comment>
<evidence type="ECO:0000256" key="1">
    <source>
        <dbReference type="SAM" id="SignalP"/>
    </source>
</evidence>
<dbReference type="Proteomes" id="UP000708148">
    <property type="component" value="Unassembled WGS sequence"/>
</dbReference>
<gene>
    <name evidence="2" type="ORF">OSTQU699_LOCUS3534</name>
</gene>
<sequence length="267" mass="29719">MAPTSGSLQKICCRQTGAALWALALLLLVRPLPALAESTAFLLHGKKYNCMGQPYTVSVALLASGRATTAATPRCQSAKTSQARAPGGWAEKDRELVRVRNNDSRDPCLMEGSPFVEEDLEVDRIAGKIVVAQLSKCTDDGDGFNPVSLRFKMYEEDCKRRLRLLSEYKPAGVVLGEAHPGKQPEWHWWPWELEMLIQTEVQFCSFQNDTSHLRFRAVFCPNTTDSVLQLHCQEPFCPFPAVVISTTFTLHPSPEWGCPVVQLRAPC</sequence>
<feature type="chain" id="PRO_5035870227" evidence="1">
    <location>
        <begin position="37"/>
        <end position="267"/>
    </location>
</feature>
<dbReference type="AlphaFoldDB" id="A0A8S1IVR2"/>
<keyword evidence="1" id="KW-0732">Signal</keyword>
<dbReference type="EMBL" id="CAJHUC010000775">
    <property type="protein sequence ID" value="CAD7698173.1"/>
    <property type="molecule type" value="Genomic_DNA"/>
</dbReference>
<proteinExistence type="predicted"/>